<sequence length="534" mass="59040">MSMNIGMARGSRAVRKDPACGTCRKKCRKCDRTRPICNRCKLKGLLCEGYPPRFQFCDSTSADAAIGARAQESEGRSLPSTREPVHISNQKSPASAQDLASSDSPSHERLSPQTLLRDPSLTSPQEPLIDVPSPATITSYPVDEVLLTNDSQRLLIYFDLDLSPHLTIAVDGMENPFRVHVLPLAYQHTGVLHAVLGLSACHLHLSSSGAARVEMATALQHRVAALNVLAILLGKEEVHGLTAAEDEAVLAIVLLLVLHDICELGISSHAIHLTGVSFLCGRVASSSAASKRSRATMFFLSALSWLDVVRGFSGAEKLTYSEDVRRCILDTMSPHAGLHILVGCPPAIFYRIGLVIAAAKRHLEGSLAVAEFQTILENAEAFLRGIDLEAIEYPTQHPEWKQLAEAYRHACLLRTMRWPDTFSIPCEDGRIRESVTAIFDCCANVPMGSSFYKRLLFPLFLAASDTSISYETHYASLCIDEIRRSTGFRHAAMMEVLEGVWEERKRKTRGWTNVPWMEFTCSESMKQQHAYLFF</sequence>
<organism evidence="5 6">
    <name type="scientific">Colletotrichum destructivum</name>
    <dbReference type="NCBI Taxonomy" id="34406"/>
    <lineage>
        <taxon>Eukaryota</taxon>
        <taxon>Fungi</taxon>
        <taxon>Dikarya</taxon>
        <taxon>Ascomycota</taxon>
        <taxon>Pezizomycotina</taxon>
        <taxon>Sordariomycetes</taxon>
        <taxon>Hypocreomycetidae</taxon>
        <taxon>Glomerellales</taxon>
        <taxon>Glomerellaceae</taxon>
        <taxon>Colletotrichum</taxon>
        <taxon>Colletotrichum destructivum species complex</taxon>
    </lineage>
</organism>
<protein>
    <submittedName>
        <fullName evidence="5">Zn(2)Cys(6) fungal-type DNA-binding domain, fungal transcription factor</fullName>
    </submittedName>
</protein>
<evidence type="ECO:0000313" key="6">
    <source>
        <dbReference type="Proteomes" id="UP001322277"/>
    </source>
</evidence>
<keyword evidence="6" id="KW-1185">Reference proteome</keyword>
<reference evidence="6" key="1">
    <citation type="journal article" date="2023" name="bioRxiv">
        <title>Complete genome of the Medicago anthracnose fungus, Colletotrichum destructivum, reveals a mini-chromosome-like region within a core chromosome.</title>
        <authorList>
            <person name="Lapalu N."/>
            <person name="Simon A."/>
            <person name="Lu A."/>
            <person name="Plaumann P.-L."/>
            <person name="Amselem J."/>
            <person name="Pigne S."/>
            <person name="Auger A."/>
            <person name="Koch C."/>
            <person name="Dallery J.-F."/>
            <person name="O'Connell R.J."/>
        </authorList>
    </citation>
    <scope>NUCLEOTIDE SEQUENCE [LARGE SCALE GENOMIC DNA]</scope>
    <source>
        <strain evidence="6">CBS 520.97</strain>
    </source>
</reference>
<dbReference type="PROSITE" id="PS50048">
    <property type="entry name" value="ZN2_CY6_FUNGAL_2"/>
    <property type="match status" value="1"/>
</dbReference>
<dbReference type="CDD" id="cd00067">
    <property type="entry name" value="GAL4"/>
    <property type="match status" value="1"/>
</dbReference>
<keyword evidence="2" id="KW-0539">Nucleus</keyword>
<dbReference type="InterPro" id="IPR036864">
    <property type="entry name" value="Zn2-C6_fun-type_DNA-bd_sf"/>
</dbReference>
<dbReference type="InterPro" id="IPR001138">
    <property type="entry name" value="Zn2Cys6_DnaBD"/>
</dbReference>
<dbReference type="AlphaFoldDB" id="A0AAX4I253"/>
<dbReference type="KEGG" id="cdet:87938694"/>
<name>A0AAX4I253_9PEZI</name>
<dbReference type="Pfam" id="PF11951">
    <property type="entry name" value="Fungal_trans_2"/>
    <property type="match status" value="1"/>
</dbReference>
<proteinExistence type="predicted"/>
<gene>
    <name evidence="5" type="ORF">CDEST_02191</name>
</gene>
<evidence type="ECO:0000256" key="1">
    <source>
        <dbReference type="ARBA" id="ARBA00004123"/>
    </source>
</evidence>
<dbReference type="Proteomes" id="UP001322277">
    <property type="component" value="Chromosome 2"/>
</dbReference>
<feature type="domain" description="Zn(2)-C6 fungal-type" evidence="4">
    <location>
        <begin position="19"/>
        <end position="47"/>
    </location>
</feature>
<evidence type="ECO:0000259" key="4">
    <source>
        <dbReference type="PROSITE" id="PS50048"/>
    </source>
</evidence>
<evidence type="ECO:0000256" key="3">
    <source>
        <dbReference type="SAM" id="MobiDB-lite"/>
    </source>
</evidence>
<dbReference type="GO" id="GO:0005634">
    <property type="term" value="C:nucleus"/>
    <property type="evidence" value="ECO:0007669"/>
    <property type="project" value="UniProtKB-SubCell"/>
</dbReference>
<dbReference type="GeneID" id="87938694"/>
<keyword evidence="5" id="KW-0238">DNA-binding</keyword>
<dbReference type="GO" id="GO:0000976">
    <property type="term" value="F:transcription cis-regulatory region binding"/>
    <property type="evidence" value="ECO:0007669"/>
    <property type="project" value="TreeGrafter"/>
</dbReference>
<dbReference type="PANTHER" id="PTHR37534:SF49">
    <property type="entry name" value="LYSINE BIOSYNTHESIS REGULATORY PROTEIN LYS14"/>
    <property type="match status" value="1"/>
</dbReference>
<dbReference type="PANTHER" id="PTHR37534">
    <property type="entry name" value="TRANSCRIPTIONAL ACTIVATOR PROTEIN UGA3"/>
    <property type="match status" value="1"/>
</dbReference>
<feature type="compositionally biased region" description="Polar residues" evidence="3">
    <location>
        <begin position="87"/>
        <end position="104"/>
    </location>
</feature>
<dbReference type="GO" id="GO:0045944">
    <property type="term" value="P:positive regulation of transcription by RNA polymerase II"/>
    <property type="evidence" value="ECO:0007669"/>
    <property type="project" value="TreeGrafter"/>
</dbReference>
<dbReference type="InterPro" id="IPR021858">
    <property type="entry name" value="Fun_TF"/>
</dbReference>
<dbReference type="GO" id="GO:0000981">
    <property type="term" value="F:DNA-binding transcription factor activity, RNA polymerase II-specific"/>
    <property type="evidence" value="ECO:0007669"/>
    <property type="project" value="InterPro"/>
</dbReference>
<accession>A0AAX4I253</accession>
<evidence type="ECO:0000256" key="2">
    <source>
        <dbReference type="ARBA" id="ARBA00023242"/>
    </source>
</evidence>
<evidence type="ECO:0000313" key="5">
    <source>
        <dbReference type="EMBL" id="WQF77177.1"/>
    </source>
</evidence>
<dbReference type="EMBL" id="CP137306">
    <property type="protein sequence ID" value="WQF77177.1"/>
    <property type="molecule type" value="Genomic_DNA"/>
</dbReference>
<comment type="subcellular location">
    <subcellularLocation>
        <location evidence="1">Nucleus</location>
    </subcellularLocation>
</comment>
<dbReference type="RefSeq" id="XP_062774401.1">
    <property type="nucleotide sequence ID" value="XM_062918350.1"/>
</dbReference>
<dbReference type="SUPFAM" id="SSF57701">
    <property type="entry name" value="Zn2/Cys6 DNA-binding domain"/>
    <property type="match status" value="1"/>
</dbReference>
<dbReference type="GO" id="GO:0008270">
    <property type="term" value="F:zinc ion binding"/>
    <property type="evidence" value="ECO:0007669"/>
    <property type="project" value="InterPro"/>
</dbReference>
<dbReference type="Pfam" id="PF00172">
    <property type="entry name" value="Zn_clus"/>
    <property type="match status" value="1"/>
</dbReference>
<feature type="region of interest" description="Disordered" evidence="3">
    <location>
        <begin position="68"/>
        <end position="135"/>
    </location>
</feature>